<evidence type="ECO:0000256" key="13">
    <source>
        <dbReference type="ARBA" id="ARBA00023268"/>
    </source>
</evidence>
<dbReference type="EMBL" id="CP012154">
    <property type="protein sequence ID" value="AKS42254.1"/>
    <property type="molecule type" value="Genomic_DNA"/>
</dbReference>
<reference evidence="19 20" key="1">
    <citation type="submission" date="2015-07" db="EMBL/GenBank/DDBJ databases">
        <authorList>
            <person name="Noorani M."/>
        </authorList>
    </citation>
    <scope>NUCLEOTIDE SEQUENCE [LARGE SCALE GENOMIC DNA]</scope>
    <source>
        <strain evidence="19 20">KCTC 42284</strain>
    </source>
</reference>
<comment type="catalytic activity">
    <reaction evidence="14 18">
        <text>Typically cleaves a -Gly-|-Phe- bond to release an N-terminal, basic peptide of 5-8 residues from type IV prepilin, and then N-methylates the new N-terminal amino group, the methyl donor being S-adenosyl-L-methionine.</text>
        <dbReference type="EC" id="3.4.23.43"/>
    </reaction>
</comment>
<dbReference type="KEGG" id="wma:WM2015_1888"/>
<gene>
    <name evidence="19" type="ORF">WM2015_1888</name>
</gene>
<dbReference type="STRING" id="1579979.WM2015_1888"/>
<keyword evidence="7 18" id="KW-0808">Transferase</keyword>
<dbReference type="FunFam" id="1.20.120.1220:FF:000001">
    <property type="entry name" value="Type 4 prepilin-like proteins leader peptide-processing enzyme"/>
    <property type="match status" value="1"/>
</dbReference>
<dbReference type="Pfam" id="PF06750">
    <property type="entry name" value="A24_N_bact"/>
    <property type="match status" value="1"/>
</dbReference>
<keyword evidence="10 18" id="KW-0378">Hydrolase</keyword>
<evidence type="ECO:0000256" key="4">
    <source>
        <dbReference type="ARBA" id="ARBA00022519"/>
    </source>
</evidence>
<dbReference type="Pfam" id="PF01478">
    <property type="entry name" value="Peptidase_A24"/>
    <property type="match status" value="1"/>
</dbReference>
<dbReference type="GO" id="GO:0032259">
    <property type="term" value="P:methylation"/>
    <property type="evidence" value="ECO:0007669"/>
    <property type="project" value="UniProtKB-KW"/>
</dbReference>
<dbReference type="PATRIC" id="fig|1579979.3.peg.1932"/>
<evidence type="ECO:0000313" key="19">
    <source>
        <dbReference type="EMBL" id="AKS42254.1"/>
    </source>
</evidence>
<keyword evidence="12" id="KW-0472">Membrane</keyword>
<evidence type="ECO:0000256" key="17">
    <source>
        <dbReference type="RuleBase" id="RU003793"/>
    </source>
</evidence>
<keyword evidence="8" id="KW-0949">S-adenosyl-L-methionine</keyword>
<dbReference type="InterPro" id="IPR050882">
    <property type="entry name" value="Prepilin_peptidase/N-MTase"/>
</dbReference>
<evidence type="ECO:0000256" key="7">
    <source>
        <dbReference type="ARBA" id="ARBA00022679"/>
    </source>
</evidence>
<protein>
    <recommendedName>
        <fullName evidence="16 18">Prepilin leader peptidase/N-methyltransferase</fullName>
        <ecNumber evidence="18">2.1.1.-</ecNumber>
        <ecNumber evidence="15 18">3.4.23.43</ecNumber>
    </recommendedName>
</protein>
<keyword evidence="4" id="KW-0997">Cell inner membrane</keyword>
<evidence type="ECO:0000256" key="14">
    <source>
        <dbReference type="ARBA" id="ARBA00050401"/>
    </source>
</evidence>
<evidence type="ECO:0000256" key="15">
    <source>
        <dbReference type="ARBA" id="ARBA00067082"/>
    </source>
</evidence>
<proteinExistence type="inferred from homology"/>
<evidence type="ECO:0000256" key="2">
    <source>
        <dbReference type="ARBA" id="ARBA00005801"/>
    </source>
</evidence>
<dbReference type="InterPro" id="IPR014032">
    <property type="entry name" value="Peptidase_A24A_bac"/>
</dbReference>
<evidence type="ECO:0000256" key="3">
    <source>
        <dbReference type="ARBA" id="ARBA00022475"/>
    </source>
</evidence>
<accession>A0A0K0XX37</accession>
<keyword evidence="3" id="KW-1003">Cell membrane</keyword>
<sequence>MIVFVFGLLVGSFLNVVILRLPARLMHDWRCQCRELLEIEQDQEASQPPSLVFTRSHCPQCGKAIAWYDNVPLLSWLVLKARCRNCQKRIPFRYPLVEFSTAVLSVIVVQAFGPSPEALGALVLTWSLVALTGIDFDQQLLPDQITLPLLWLGLLVNLQWGLFASLEEAVIGAAAGYGVLWAVFHLFKLLTGKEGMGFGDFKLLAALGAWLGWWMLPVIILLASFVGAVVGIVLMIATRHGKDVPIAFGPYLAAAGFIALLYGDRIVDFWLYS</sequence>
<dbReference type="PANTHER" id="PTHR30487:SF0">
    <property type="entry name" value="PREPILIN LEADER PEPTIDASE_N-METHYLTRANSFERASE-RELATED"/>
    <property type="match status" value="1"/>
</dbReference>
<keyword evidence="6 18" id="KW-0645">Protease</keyword>
<evidence type="ECO:0000256" key="8">
    <source>
        <dbReference type="ARBA" id="ARBA00022691"/>
    </source>
</evidence>
<evidence type="ECO:0000256" key="1">
    <source>
        <dbReference type="ARBA" id="ARBA00004429"/>
    </source>
</evidence>
<dbReference type="PANTHER" id="PTHR30487">
    <property type="entry name" value="TYPE 4 PREPILIN-LIKE PROTEINS LEADER PEPTIDE-PROCESSING ENZYME"/>
    <property type="match status" value="1"/>
</dbReference>
<evidence type="ECO:0000313" key="20">
    <source>
        <dbReference type="Proteomes" id="UP000066624"/>
    </source>
</evidence>
<evidence type="ECO:0000256" key="18">
    <source>
        <dbReference type="RuleBase" id="RU003794"/>
    </source>
</evidence>
<dbReference type="Gene3D" id="1.20.120.1220">
    <property type="match status" value="1"/>
</dbReference>
<dbReference type="EC" id="3.4.23.43" evidence="15 18"/>
<evidence type="ECO:0000256" key="11">
    <source>
        <dbReference type="ARBA" id="ARBA00022989"/>
    </source>
</evidence>
<evidence type="ECO:0000256" key="12">
    <source>
        <dbReference type="ARBA" id="ARBA00023136"/>
    </source>
</evidence>
<comment type="similarity">
    <text evidence="2 17">Belongs to the peptidase A24 family.</text>
</comment>
<keyword evidence="20" id="KW-1185">Reference proteome</keyword>
<evidence type="ECO:0000256" key="6">
    <source>
        <dbReference type="ARBA" id="ARBA00022670"/>
    </source>
</evidence>
<dbReference type="PRINTS" id="PR00864">
    <property type="entry name" value="PREPILNPTASE"/>
</dbReference>
<keyword evidence="5 18" id="KW-0489">Methyltransferase</keyword>
<keyword evidence="13 18" id="KW-0511">Multifunctional enzyme</keyword>
<dbReference type="GO" id="GO:0004190">
    <property type="term" value="F:aspartic-type endopeptidase activity"/>
    <property type="evidence" value="ECO:0007669"/>
    <property type="project" value="UniProtKB-EC"/>
</dbReference>
<evidence type="ECO:0000256" key="5">
    <source>
        <dbReference type="ARBA" id="ARBA00022603"/>
    </source>
</evidence>
<name>A0A0K0XX37_9GAMM</name>
<keyword evidence="9 18" id="KW-0812">Transmembrane</keyword>
<dbReference type="GO" id="GO:0008168">
    <property type="term" value="F:methyltransferase activity"/>
    <property type="evidence" value="ECO:0007669"/>
    <property type="project" value="UniProtKB-KW"/>
</dbReference>
<evidence type="ECO:0000256" key="16">
    <source>
        <dbReference type="ARBA" id="ARBA00071870"/>
    </source>
</evidence>
<dbReference type="RefSeq" id="WP_049727044.1">
    <property type="nucleotide sequence ID" value="NZ_CP012154.1"/>
</dbReference>
<keyword evidence="11" id="KW-1133">Transmembrane helix</keyword>
<dbReference type="InterPro" id="IPR010627">
    <property type="entry name" value="Prepilin_pept_A24_N"/>
</dbReference>
<dbReference type="Proteomes" id="UP000066624">
    <property type="component" value="Chromosome"/>
</dbReference>
<dbReference type="EC" id="2.1.1.-" evidence="18"/>
<evidence type="ECO:0000256" key="10">
    <source>
        <dbReference type="ARBA" id="ARBA00022801"/>
    </source>
</evidence>
<comment type="subcellular location">
    <subcellularLocation>
        <location evidence="1">Cell inner membrane</location>
        <topology evidence="1">Multi-pass membrane protein</topology>
    </subcellularLocation>
    <subcellularLocation>
        <location evidence="18">Cell membrane</location>
        <topology evidence="18">Multi-pass membrane protein</topology>
    </subcellularLocation>
</comment>
<evidence type="ECO:0000256" key="9">
    <source>
        <dbReference type="ARBA" id="ARBA00022692"/>
    </source>
</evidence>
<dbReference type="InterPro" id="IPR000045">
    <property type="entry name" value="Prepilin_IV_endopep_pep"/>
</dbReference>
<dbReference type="AlphaFoldDB" id="A0A0K0XX37"/>
<organism evidence="19 20">
    <name type="scientific">Wenzhouxiangella marina</name>
    <dbReference type="NCBI Taxonomy" id="1579979"/>
    <lineage>
        <taxon>Bacteria</taxon>
        <taxon>Pseudomonadati</taxon>
        <taxon>Pseudomonadota</taxon>
        <taxon>Gammaproteobacteria</taxon>
        <taxon>Chromatiales</taxon>
        <taxon>Wenzhouxiangellaceae</taxon>
        <taxon>Wenzhouxiangella</taxon>
    </lineage>
</organism>
<dbReference type="GO" id="GO:0006465">
    <property type="term" value="P:signal peptide processing"/>
    <property type="evidence" value="ECO:0007669"/>
    <property type="project" value="TreeGrafter"/>
</dbReference>
<comment type="function">
    <text evidence="18">Plays an essential role in type IV pili and type II pseudopili formation by proteolytically removing the leader sequence from substrate proteins and subsequently monomethylating the alpha-amino group of the newly exposed N-terminal phenylalanine.</text>
</comment>
<dbReference type="GO" id="GO:0005886">
    <property type="term" value="C:plasma membrane"/>
    <property type="evidence" value="ECO:0007669"/>
    <property type="project" value="UniProtKB-SubCell"/>
</dbReference>